<dbReference type="RefSeq" id="WP_015879044.1">
    <property type="nucleotide sequence ID" value="NC_012691.1"/>
</dbReference>
<evidence type="ECO:0000313" key="1">
    <source>
        <dbReference type="EMBL" id="ACQ93576.1"/>
    </source>
</evidence>
<proteinExistence type="predicted"/>
<dbReference type="HOGENOM" id="CLU_1330429_0_0_6"/>
<gene>
    <name evidence="1" type="ordered locus">Tola_1977</name>
</gene>
<dbReference type="OrthoDB" id="358393at2"/>
<protein>
    <recommendedName>
        <fullName evidence="3">DUF4867 domain-containing protein</fullName>
    </recommendedName>
</protein>
<dbReference type="KEGG" id="tau:Tola_1977"/>
<reference evidence="1 2" key="2">
    <citation type="journal article" date="2011" name="Stand. Genomic Sci.">
        <title>Complete genome sequence of Tolumonas auensis type strain (TA 4).</title>
        <authorList>
            <person name="Chertkov O."/>
            <person name="Copeland A."/>
            <person name="Lucas S."/>
            <person name="Lapidus A."/>
            <person name="Berry K.W."/>
            <person name="Detter J.C."/>
            <person name="Del Rio T.G."/>
            <person name="Hammon N."/>
            <person name="Dalin E."/>
            <person name="Tice H."/>
            <person name="Pitluck S."/>
            <person name="Richardson P."/>
            <person name="Bruce D."/>
            <person name="Goodwin L."/>
            <person name="Han C."/>
            <person name="Tapia R."/>
            <person name="Saunders E."/>
            <person name="Schmutz J."/>
            <person name="Brettin T."/>
            <person name="Larimer F."/>
            <person name="Land M."/>
            <person name="Hauser L."/>
            <person name="Spring S."/>
            <person name="Rohde M."/>
            <person name="Kyrpides N.C."/>
            <person name="Ivanova N."/>
            <person name="Goker M."/>
            <person name="Beller H.R."/>
            <person name="Klenk H.P."/>
            <person name="Woyke T."/>
        </authorList>
    </citation>
    <scope>NUCLEOTIDE SEQUENCE [LARGE SCALE GENOMIC DNA]</scope>
    <source>
        <strain evidence="2">DSM 9187 / TA4</strain>
    </source>
</reference>
<name>C4L7G0_TOLAT</name>
<keyword evidence="2" id="KW-1185">Reference proteome</keyword>
<dbReference type="Pfam" id="PF16161">
    <property type="entry name" value="DUF4867"/>
    <property type="match status" value="1"/>
</dbReference>
<dbReference type="EMBL" id="CP001616">
    <property type="protein sequence ID" value="ACQ93576.1"/>
    <property type="molecule type" value="Genomic_DNA"/>
</dbReference>
<evidence type="ECO:0008006" key="3">
    <source>
        <dbReference type="Google" id="ProtNLM"/>
    </source>
</evidence>
<evidence type="ECO:0000313" key="2">
    <source>
        <dbReference type="Proteomes" id="UP000009073"/>
    </source>
</evidence>
<sequence>MNLLNTLQSFNENLNIVSVLDDKFKCYGSVLDGDDFADLVKFSLENIQTPSSGNLYTPNFPDLYKFKAIQDIKSKVYGELSIQAGYVTGHNHSLTGFEYHQGSETIVAITNLVLILGKKQDLVDDIYLSEKADVFFVNAGQAVELYSTTLHYTPCKTSQDPFLAIVVLPDGTNSLLNENDKQKTLIKKNKWFIAHASEKDKIKNGAFPGLLGGVITINI</sequence>
<dbReference type="STRING" id="595494.Tola_1977"/>
<reference evidence="2" key="1">
    <citation type="submission" date="2009-05" db="EMBL/GenBank/DDBJ databases">
        <title>Complete sequence of Tolumonas auensis DSM 9187.</title>
        <authorList>
            <consortium name="US DOE Joint Genome Institute"/>
            <person name="Lucas S."/>
            <person name="Copeland A."/>
            <person name="Lapidus A."/>
            <person name="Glavina del Rio T."/>
            <person name="Tice H."/>
            <person name="Bruce D."/>
            <person name="Goodwin L."/>
            <person name="Pitluck S."/>
            <person name="Chertkov O."/>
            <person name="Brettin T."/>
            <person name="Detter J.C."/>
            <person name="Han C."/>
            <person name="Larimer F."/>
            <person name="Land M."/>
            <person name="Hauser L."/>
            <person name="Kyrpides N."/>
            <person name="Mikhailova N."/>
            <person name="Spring S."/>
            <person name="Beller H."/>
        </authorList>
    </citation>
    <scope>NUCLEOTIDE SEQUENCE [LARGE SCALE GENOMIC DNA]</scope>
    <source>
        <strain evidence="2">DSM 9187 / TA4</strain>
    </source>
</reference>
<dbReference type="AlphaFoldDB" id="C4L7G0"/>
<dbReference type="eggNOG" id="ENOG5032AC7">
    <property type="taxonomic scope" value="Bacteria"/>
</dbReference>
<dbReference type="Proteomes" id="UP000009073">
    <property type="component" value="Chromosome"/>
</dbReference>
<accession>C4L7G0</accession>
<dbReference type="InterPro" id="IPR032358">
    <property type="entry name" value="DUF4867"/>
</dbReference>
<organism evidence="1 2">
    <name type="scientific">Tolumonas auensis (strain DSM 9187 / NBRC 110442 / TA 4)</name>
    <dbReference type="NCBI Taxonomy" id="595494"/>
    <lineage>
        <taxon>Bacteria</taxon>
        <taxon>Pseudomonadati</taxon>
        <taxon>Pseudomonadota</taxon>
        <taxon>Gammaproteobacteria</taxon>
        <taxon>Aeromonadales</taxon>
        <taxon>Aeromonadaceae</taxon>
        <taxon>Tolumonas</taxon>
    </lineage>
</organism>